<dbReference type="PATRIC" id="fig|1227452.3.peg.3695"/>
<dbReference type="Proteomes" id="UP000011623">
    <property type="component" value="Unassembled WGS sequence"/>
</dbReference>
<comment type="caution">
    <text evidence="1">The sequence shown here is derived from an EMBL/GenBank/DDBJ whole genome shotgun (WGS) entry which is preliminary data.</text>
</comment>
<dbReference type="SUPFAM" id="SSF52309">
    <property type="entry name" value="N-(deoxy)ribosyltransferase-like"/>
    <property type="match status" value="1"/>
</dbReference>
<protein>
    <recommendedName>
        <fullName evidence="3">Nucleoside 2-deoxyribosyltransferase</fullName>
    </recommendedName>
</protein>
<gene>
    <name evidence="1" type="ORF">C442_18579</name>
</gene>
<name>M0K454_9EURY</name>
<evidence type="ECO:0000313" key="1">
    <source>
        <dbReference type="EMBL" id="EMA15976.1"/>
    </source>
</evidence>
<dbReference type="Gene3D" id="3.40.50.450">
    <property type="match status" value="1"/>
</dbReference>
<dbReference type="AlphaFoldDB" id="M0K454"/>
<sequence length="180" mass="19977">MTRVFIAGPIDFRDLSELVEYRLSFKHQLEDADFTPVDQYSGALEKFSDVTEDGTVLEDILNNLGSLPDEPYVHAVGHAIGETSIEEILSNPDRVPELAPGSVIADIVERDLELLQSCDALLAYFPSPSCGTTVELLHAVDHDIRALVVSDSPPMFVQHYADECYETLQPAVAELEQRFQ</sequence>
<dbReference type="EMBL" id="AOLW01000050">
    <property type="protein sequence ID" value="EMA15976.1"/>
    <property type="molecule type" value="Genomic_DNA"/>
</dbReference>
<organism evidence="1 2">
    <name type="scientific">Haloarcula amylolytica JCM 13557</name>
    <dbReference type="NCBI Taxonomy" id="1227452"/>
    <lineage>
        <taxon>Archaea</taxon>
        <taxon>Methanobacteriati</taxon>
        <taxon>Methanobacteriota</taxon>
        <taxon>Stenosarchaea group</taxon>
        <taxon>Halobacteria</taxon>
        <taxon>Halobacteriales</taxon>
        <taxon>Haloarculaceae</taxon>
        <taxon>Haloarcula</taxon>
    </lineage>
</organism>
<dbReference type="RefSeq" id="WP_008313043.1">
    <property type="nucleotide sequence ID" value="NZ_AOLW01000050.1"/>
</dbReference>
<evidence type="ECO:0008006" key="3">
    <source>
        <dbReference type="Google" id="ProtNLM"/>
    </source>
</evidence>
<proteinExistence type="predicted"/>
<reference evidence="1 2" key="1">
    <citation type="journal article" date="2014" name="PLoS Genet.">
        <title>Phylogenetically driven sequencing of extremely halophilic archaea reveals strategies for static and dynamic osmo-response.</title>
        <authorList>
            <person name="Becker E.A."/>
            <person name="Seitzer P.M."/>
            <person name="Tritt A."/>
            <person name="Larsen D."/>
            <person name="Krusor M."/>
            <person name="Yao A.I."/>
            <person name="Wu D."/>
            <person name="Madern D."/>
            <person name="Eisen J.A."/>
            <person name="Darling A.E."/>
            <person name="Facciotti M.T."/>
        </authorList>
    </citation>
    <scope>NUCLEOTIDE SEQUENCE [LARGE SCALE GENOMIC DNA]</scope>
    <source>
        <strain evidence="1 2">JCM 13557</strain>
    </source>
</reference>
<evidence type="ECO:0000313" key="2">
    <source>
        <dbReference type="Proteomes" id="UP000011623"/>
    </source>
</evidence>
<keyword evidence="2" id="KW-1185">Reference proteome</keyword>
<accession>M0K454</accession>